<proteinExistence type="predicted"/>
<evidence type="ECO:0000313" key="2">
    <source>
        <dbReference type="EMBL" id="SVD84682.1"/>
    </source>
</evidence>
<feature type="compositionally biased region" description="Polar residues" evidence="1">
    <location>
        <begin position="81"/>
        <end position="91"/>
    </location>
</feature>
<accession>A0A382YN38</accession>
<dbReference type="EMBL" id="UINC01177183">
    <property type="protein sequence ID" value="SVD84682.1"/>
    <property type="molecule type" value="Genomic_DNA"/>
</dbReference>
<protein>
    <submittedName>
        <fullName evidence="2">Uncharacterized protein</fullName>
    </submittedName>
</protein>
<dbReference type="AlphaFoldDB" id="A0A382YN38"/>
<evidence type="ECO:0000256" key="1">
    <source>
        <dbReference type="SAM" id="MobiDB-lite"/>
    </source>
</evidence>
<reference evidence="2" key="1">
    <citation type="submission" date="2018-05" db="EMBL/GenBank/DDBJ databases">
        <authorList>
            <person name="Lanie J.A."/>
            <person name="Ng W.-L."/>
            <person name="Kazmierczak K.M."/>
            <person name="Andrzejewski T.M."/>
            <person name="Davidsen T.M."/>
            <person name="Wayne K.J."/>
            <person name="Tettelin H."/>
            <person name="Glass J.I."/>
            <person name="Rusch D."/>
            <person name="Podicherti R."/>
            <person name="Tsui H.-C.T."/>
            <person name="Winkler M.E."/>
        </authorList>
    </citation>
    <scope>NUCLEOTIDE SEQUENCE</scope>
</reference>
<feature type="region of interest" description="Disordered" evidence="1">
    <location>
        <begin position="50"/>
        <end position="91"/>
    </location>
</feature>
<name>A0A382YN38_9ZZZZ</name>
<sequence length="91" mass="10671">MDVTVHLDGDPTIREEGFYEAKVFELTKQVKDLQSVLSEITVENEQLKERVKELGSRPPQWPKGYRPRRHNPRADKKHGNWQPSERSNGKF</sequence>
<gene>
    <name evidence="2" type="ORF">METZ01_LOCUS437536</name>
</gene>
<organism evidence="2">
    <name type="scientific">marine metagenome</name>
    <dbReference type="NCBI Taxonomy" id="408172"/>
    <lineage>
        <taxon>unclassified sequences</taxon>
        <taxon>metagenomes</taxon>
        <taxon>ecological metagenomes</taxon>
    </lineage>
</organism>